<reference evidence="2 3" key="1">
    <citation type="journal article" date="2019" name="Fungal Biol. Biotechnol.">
        <title>Draft genome sequence of fastidious pathogen Ceratobasidium theobromae, which causes vascular-streak dieback in Theobroma cacao.</title>
        <authorList>
            <person name="Ali S.S."/>
            <person name="Asman A."/>
            <person name="Shao J."/>
            <person name="Firmansyah A.P."/>
            <person name="Susilo A.W."/>
            <person name="Rosmana A."/>
            <person name="McMahon P."/>
            <person name="Junaid M."/>
            <person name="Guest D."/>
            <person name="Kheng T.Y."/>
            <person name="Meinhardt L.W."/>
            <person name="Bailey B.A."/>
        </authorList>
    </citation>
    <scope>NUCLEOTIDE SEQUENCE [LARGE SCALE GENOMIC DNA]</scope>
    <source>
        <strain evidence="2 3">CT2</strain>
    </source>
</reference>
<gene>
    <name evidence="2" type="ORF">CTheo_8686</name>
</gene>
<evidence type="ECO:0000313" key="2">
    <source>
        <dbReference type="EMBL" id="KAB5587873.1"/>
    </source>
</evidence>
<comment type="caution">
    <text evidence="2">The sequence shown here is derived from an EMBL/GenBank/DDBJ whole genome shotgun (WGS) entry which is preliminary data.</text>
</comment>
<feature type="region of interest" description="Disordered" evidence="1">
    <location>
        <begin position="75"/>
        <end position="133"/>
    </location>
</feature>
<evidence type="ECO:0000313" key="3">
    <source>
        <dbReference type="Proteomes" id="UP000383932"/>
    </source>
</evidence>
<protein>
    <submittedName>
        <fullName evidence="2">Uncharacterized protein</fullName>
    </submittedName>
</protein>
<feature type="compositionally biased region" description="Pro residues" evidence="1">
    <location>
        <begin position="77"/>
        <end position="88"/>
    </location>
</feature>
<evidence type="ECO:0000256" key="1">
    <source>
        <dbReference type="SAM" id="MobiDB-lite"/>
    </source>
</evidence>
<name>A0A5N5Q8P3_9AGAM</name>
<dbReference type="EMBL" id="SSOP01000713">
    <property type="protein sequence ID" value="KAB5587873.1"/>
    <property type="molecule type" value="Genomic_DNA"/>
</dbReference>
<organism evidence="2 3">
    <name type="scientific">Ceratobasidium theobromae</name>
    <dbReference type="NCBI Taxonomy" id="1582974"/>
    <lineage>
        <taxon>Eukaryota</taxon>
        <taxon>Fungi</taxon>
        <taxon>Dikarya</taxon>
        <taxon>Basidiomycota</taxon>
        <taxon>Agaricomycotina</taxon>
        <taxon>Agaricomycetes</taxon>
        <taxon>Cantharellales</taxon>
        <taxon>Ceratobasidiaceae</taxon>
        <taxon>Ceratobasidium</taxon>
    </lineage>
</organism>
<sequence>MSQRPRTFIDFSQHLPPSQPILNDIERALVAAKAMIDNELSPKTLCNAFFQLGPVLNFRDFPADTARIERHCLTLAPPKPSPVPPPPTVSDGDASESWATVTSRSKKPRAPKATAPSAPPPPPAKAKPTEKLHSKHNRVVIHIDRKTSFAGQFSGEEALLSTSRSINSALASAGQATRCLGVRHSSFGNLIVIFPSSTSRNAAVATFEPIRAALQLLGDSRYPDAYVHLSLDCHWSFLSMANVPTRAPDSSSLIYNPAQLLAENLTKSRSSIAFAFEDPTSALVDRLRREVFLFGASVSVKPWSPSKPTANRGTAPPN</sequence>
<proteinExistence type="predicted"/>
<keyword evidence="3" id="KW-1185">Reference proteome</keyword>
<accession>A0A5N5Q8P3</accession>
<dbReference type="AlphaFoldDB" id="A0A5N5Q8P3"/>
<dbReference type="Proteomes" id="UP000383932">
    <property type="component" value="Unassembled WGS sequence"/>
</dbReference>